<dbReference type="OrthoDB" id="7158404at2"/>
<organism evidence="6 7">
    <name type="scientific">Bosea caraganae</name>
    <dbReference type="NCBI Taxonomy" id="2763117"/>
    <lineage>
        <taxon>Bacteria</taxon>
        <taxon>Pseudomonadati</taxon>
        <taxon>Pseudomonadota</taxon>
        <taxon>Alphaproteobacteria</taxon>
        <taxon>Hyphomicrobiales</taxon>
        <taxon>Boseaceae</taxon>
        <taxon>Bosea</taxon>
    </lineage>
</organism>
<dbReference type="InterPro" id="IPR017871">
    <property type="entry name" value="ABC_transporter-like_CS"/>
</dbReference>
<keyword evidence="7" id="KW-1185">Reference proteome</keyword>
<dbReference type="InterPro" id="IPR003593">
    <property type="entry name" value="AAA+_ATPase"/>
</dbReference>
<dbReference type="PANTHER" id="PTHR45772:SF8">
    <property type="entry name" value="HIGH-AFFINITY BRANCHED-CHAIN AMINO ACID TRANSPORT ATP-BINDING PROTEIN"/>
    <property type="match status" value="1"/>
</dbReference>
<dbReference type="RefSeq" id="WP_114828197.1">
    <property type="nucleotide sequence ID" value="NZ_QQTO01000037.1"/>
</dbReference>
<dbReference type="PROSITE" id="PS50893">
    <property type="entry name" value="ABC_TRANSPORTER_2"/>
    <property type="match status" value="1"/>
</dbReference>
<reference evidence="7" key="1">
    <citation type="submission" date="2018-07" db="EMBL/GenBank/DDBJ databases">
        <authorList>
            <person name="Safronova V.I."/>
            <person name="Chirak E.R."/>
            <person name="Sazanova A.L."/>
        </authorList>
    </citation>
    <scope>NUCLEOTIDE SEQUENCE [LARGE SCALE GENOMIC DNA]</scope>
    <source>
        <strain evidence="7">RCAM04685</strain>
    </source>
</reference>
<keyword evidence="2" id="KW-0813">Transport</keyword>
<dbReference type="Gene3D" id="3.40.50.300">
    <property type="entry name" value="P-loop containing nucleotide triphosphate hydrolases"/>
    <property type="match status" value="1"/>
</dbReference>
<dbReference type="CDD" id="cd03219">
    <property type="entry name" value="ABC_Mj1267_LivG_branched"/>
    <property type="match status" value="1"/>
</dbReference>
<dbReference type="EMBL" id="QQTP01000002">
    <property type="protein sequence ID" value="RDJ28072.1"/>
    <property type="molecule type" value="Genomic_DNA"/>
</dbReference>
<evidence type="ECO:0000313" key="6">
    <source>
        <dbReference type="EMBL" id="RDJ28072.1"/>
    </source>
</evidence>
<evidence type="ECO:0000256" key="2">
    <source>
        <dbReference type="ARBA" id="ARBA00022448"/>
    </source>
</evidence>
<dbReference type="AlphaFoldDB" id="A0A370L9U4"/>
<dbReference type="InterPro" id="IPR051120">
    <property type="entry name" value="ABC_AA/LPS_Transport"/>
</dbReference>
<evidence type="ECO:0000256" key="4">
    <source>
        <dbReference type="ARBA" id="ARBA00022840"/>
    </source>
</evidence>
<evidence type="ECO:0000256" key="1">
    <source>
        <dbReference type="ARBA" id="ARBA00005417"/>
    </source>
</evidence>
<sequence length="254" mass="27363">METLLDVGNVTRSFGGLRALDGCSFALRQGQVTCLVGPNGAGKTTVFDCITGFLKPDAGSIRLSGEPIAGLHRRDIVRRGIARSFQNLRLFEEMTVIDNVIVCLADETGNDPITAILRPFHSQAVLKRKTEQARAILETVGLLAKADHLVTAISFGQQKLLCIARVLATDAELLLLDEPTSGLGATALDTMVALIRRLSGLGKTLLVVEHNTRIVRDIADQVVFMHQGRVLAAGDPGDVLERRDLAEIYFGGGH</sequence>
<dbReference type="Proteomes" id="UP000255207">
    <property type="component" value="Unassembled WGS sequence"/>
</dbReference>
<dbReference type="GO" id="GO:0005886">
    <property type="term" value="C:plasma membrane"/>
    <property type="evidence" value="ECO:0007669"/>
    <property type="project" value="TreeGrafter"/>
</dbReference>
<evidence type="ECO:0000313" key="7">
    <source>
        <dbReference type="Proteomes" id="UP000255207"/>
    </source>
</evidence>
<dbReference type="PANTHER" id="PTHR45772">
    <property type="entry name" value="CONSERVED COMPONENT OF ABC TRANSPORTER FOR NATURAL AMINO ACIDS-RELATED"/>
    <property type="match status" value="1"/>
</dbReference>
<proteinExistence type="inferred from homology"/>
<dbReference type="InterPro" id="IPR003439">
    <property type="entry name" value="ABC_transporter-like_ATP-bd"/>
</dbReference>
<evidence type="ECO:0000256" key="3">
    <source>
        <dbReference type="ARBA" id="ARBA00022741"/>
    </source>
</evidence>
<accession>A0A370L9U4</accession>
<feature type="domain" description="ABC transporter" evidence="5">
    <location>
        <begin position="5"/>
        <end position="252"/>
    </location>
</feature>
<dbReference type="GO" id="GO:0005524">
    <property type="term" value="F:ATP binding"/>
    <property type="evidence" value="ECO:0007669"/>
    <property type="project" value="UniProtKB-KW"/>
</dbReference>
<dbReference type="SMART" id="SM00382">
    <property type="entry name" value="AAA"/>
    <property type="match status" value="1"/>
</dbReference>
<dbReference type="Pfam" id="PF00005">
    <property type="entry name" value="ABC_tran"/>
    <property type="match status" value="1"/>
</dbReference>
<protein>
    <submittedName>
        <fullName evidence="6">ABC transporter ATP-binding protein</fullName>
    </submittedName>
</protein>
<keyword evidence="3" id="KW-0547">Nucleotide-binding</keyword>
<comment type="caution">
    <text evidence="6">The sequence shown here is derived from an EMBL/GenBank/DDBJ whole genome shotgun (WGS) entry which is preliminary data.</text>
</comment>
<evidence type="ECO:0000259" key="5">
    <source>
        <dbReference type="PROSITE" id="PS50893"/>
    </source>
</evidence>
<comment type="similarity">
    <text evidence="1">Belongs to the ABC transporter superfamily.</text>
</comment>
<name>A0A370L9U4_9HYPH</name>
<dbReference type="GO" id="GO:0016887">
    <property type="term" value="F:ATP hydrolysis activity"/>
    <property type="evidence" value="ECO:0007669"/>
    <property type="project" value="InterPro"/>
</dbReference>
<keyword evidence="4 6" id="KW-0067">ATP-binding</keyword>
<dbReference type="SUPFAM" id="SSF52540">
    <property type="entry name" value="P-loop containing nucleoside triphosphate hydrolases"/>
    <property type="match status" value="1"/>
</dbReference>
<dbReference type="InterPro" id="IPR027417">
    <property type="entry name" value="P-loop_NTPase"/>
</dbReference>
<dbReference type="PROSITE" id="PS00211">
    <property type="entry name" value="ABC_TRANSPORTER_1"/>
    <property type="match status" value="1"/>
</dbReference>
<gene>
    <name evidence="6" type="ORF">DWE98_05595</name>
</gene>